<dbReference type="GO" id="GO:0003676">
    <property type="term" value="F:nucleic acid binding"/>
    <property type="evidence" value="ECO:0007669"/>
    <property type="project" value="InterPro"/>
</dbReference>
<dbReference type="PROSITE" id="PS50879">
    <property type="entry name" value="RNASE_H_1"/>
    <property type="match status" value="1"/>
</dbReference>
<dbReference type="InterPro" id="IPR002156">
    <property type="entry name" value="RNaseH_domain"/>
</dbReference>
<protein>
    <recommendedName>
        <fullName evidence="1">RNase H type-1 domain-containing protein</fullName>
    </recommendedName>
</protein>
<dbReference type="InterPro" id="IPR012337">
    <property type="entry name" value="RNaseH-like_sf"/>
</dbReference>
<dbReference type="PANTHER" id="PTHR47723:SF22">
    <property type="entry name" value="RNASE H TYPE-1 DOMAIN-CONTAINING PROTEIN"/>
    <property type="match status" value="1"/>
</dbReference>
<dbReference type="SUPFAM" id="SSF53098">
    <property type="entry name" value="Ribonuclease H-like"/>
    <property type="match status" value="1"/>
</dbReference>
<feature type="domain" description="RNase H type-1" evidence="1">
    <location>
        <begin position="72"/>
        <end position="158"/>
    </location>
</feature>
<proteinExistence type="predicted"/>
<dbReference type="CDD" id="cd06222">
    <property type="entry name" value="RNase_H_like"/>
    <property type="match status" value="1"/>
</dbReference>
<dbReference type="PANTHER" id="PTHR47723">
    <property type="entry name" value="OS05G0353850 PROTEIN"/>
    <property type="match status" value="1"/>
</dbReference>
<keyword evidence="3" id="KW-1185">Reference proteome</keyword>
<dbReference type="Gene3D" id="3.30.420.10">
    <property type="entry name" value="Ribonuclease H-like superfamily/Ribonuclease H"/>
    <property type="match status" value="1"/>
</dbReference>
<dbReference type="AlphaFoldDB" id="A0AAE0AYU2"/>
<dbReference type="Pfam" id="PF13456">
    <property type="entry name" value="RVT_3"/>
    <property type="match status" value="1"/>
</dbReference>
<dbReference type="EMBL" id="JANJYJ010000002">
    <property type="protein sequence ID" value="KAK3226200.1"/>
    <property type="molecule type" value="Genomic_DNA"/>
</dbReference>
<dbReference type="InterPro" id="IPR053151">
    <property type="entry name" value="RNase_H-like"/>
</dbReference>
<dbReference type="GO" id="GO:0004523">
    <property type="term" value="F:RNA-DNA hybrid ribonuclease activity"/>
    <property type="evidence" value="ECO:0007669"/>
    <property type="project" value="InterPro"/>
</dbReference>
<evidence type="ECO:0000313" key="2">
    <source>
        <dbReference type="EMBL" id="KAK3226200.1"/>
    </source>
</evidence>
<dbReference type="InterPro" id="IPR044730">
    <property type="entry name" value="RNase_H-like_dom_plant"/>
</dbReference>
<name>A0AAE0AYU2_9ROSI</name>
<accession>A0AAE0AYU2</accession>
<sequence>MSSCCDQIVLKGSRSSTEQTIDLIKFRIVWWFKHFKKGSHESVTTILLNLKDLCVETKKQKYYHIKDWIPPAIDSFKFNVDGSSRSNSGPIGIGGVLRDSKGLVMCLFTQSVGIMNSNSVVILAIKRALELCFTKLNLHNRDIIISSDSRSTISWVNG</sequence>
<dbReference type="Proteomes" id="UP001281410">
    <property type="component" value="Unassembled WGS sequence"/>
</dbReference>
<dbReference type="InterPro" id="IPR036397">
    <property type="entry name" value="RNaseH_sf"/>
</dbReference>
<evidence type="ECO:0000259" key="1">
    <source>
        <dbReference type="PROSITE" id="PS50879"/>
    </source>
</evidence>
<comment type="caution">
    <text evidence="2">The sequence shown here is derived from an EMBL/GenBank/DDBJ whole genome shotgun (WGS) entry which is preliminary data.</text>
</comment>
<reference evidence="2" key="1">
    <citation type="journal article" date="2023" name="Plant J.">
        <title>Genome sequences and population genomics provide insights into the demographic history, inbreeding, and mutation load of two 'living fossil' tree species of Dipteronia.</title>
        <authorList>
            <person name="Feng Y."/>
            <person name="Comes H.P."/>
            <person name="Chen J."/>
            <person name="Zhu S."/>
            <person name="Lu R."/>
            <person name="Zhang X."/>
            <person name="Li P."/>
            <person name="Qiu J."/>
            <person name="Olsen K.M."/>
            <person name="Qiu Y."/>
        </authorList>
    </citation>
    <scope>NUCLEOTIDE SEQUENCE</scope>
    <source>
        <strain evidence="2">NBL</strain>
    </source>
</reference>
<gene>
    <name evidence="2" type="ORF">Dsin_006062</name>
</gene>
<organism evidence="2 3">
    <name type="scientific">Dipteronia sinensis</name>
    <dbReference type="NCBI Taxonomy" id="43782"/>
    <lineage>
        <taxon>Eukaryota</taxon>
        <taxon>Viridiplantae</taxon>
        <taxon>Streptophyta</taxon>
        <taxon>Embryophyta</taxon>
        <taxon>Tracheophyta</taxon>
        <taxon>Spermatophyta</taxon>
        <taxon>Magnoliopsida</taxon>
        <taxon>eudicotyledons</taxon>
        <taxon>Gunneridae</taxon>
        <taxon>Pentapetalae</taxon>
        <taxon>rosids</taxon>
        <taxon>malvids</taxon>
        <taxon>Sapindales</taxon>
        <taxon>Sapindaceae</taxon>
        <taxon>Hippocastanoideae</taxon>
        <taxon>Acereae</taxon>
        <taxon>Dipteronia</taxon>
    </lineage>
</organism>
<evidence type="ECO:0000313" key="3">
    <source>
        <dbReference type="Proteomes" id="UP001281410"/>
    </source>
</evidence>